<dbReference type="GO" id="GO:0006515">
    <property type="term" value="P:protein quality control for misfolded or incompletely synthesized proteins"/>
    <property type="evidence" value="ECO:0007669"/>
    <property type="project" value="TreeGrafter"/>
</dbReference>
<keyword evidence="9" id="KW-1185">Reference proteome</keyword>
<evidence type="ECO:0000313" key="9">
    <source>
        <dbReference type="Proteomes" id="UP000446768"/>
    </source>
</evidence>
<dbReference type="Gene3D" id="3.90.226.10">
    <property type="entry name" value="2-enoyl-CoA Hydratase, Chain A, domain 1"/>
    <property type="match status" value="1"/>
</dbReference>
<dbReference type="GO" id="GO:0004176">
    <property type="term" value="F:ATP-dependent peptidase activity"/>
    <property type="evidence" value="ECO:0007669"/>
    <property type="project" value="InterPro"/>
</dbReference>
<keyword evidence="5" id="KW-0720">Serine protease</keyword>
<keyword evidence="3 8" id="KW-0645">Protease</keyword>
<evidence type="ECO:0000256" key="2">
    <source>
        <dbReference type="ARBA" id="ARBA00022490"/>
    </source>
</evidence>
<name>A0A7X2LRK8_9BURK</name>
<reference evidence="8 9" key="1">
    <citation type="submission" date="2019-11" db="EMBL/GenBank/DDBJ databases">
        <title>Novel species isolated from a subtropical stream in China.</title>
        <authorList>
            <person name="Lu H."/>
        </authorList>
    </citation>
    <scope>NUCLEOTIDE SEQUENCE [LARGE SCALE GENOMIC DNA]</scope>
    <source>
        <strain evidence="8 9">FT92W</strain>
    </source>
</reference>
<evidence type="ECO:0000256" key="4">
    <source>
        <dbReference type="ARBA" id="ARBA00022801"/>
    </source>
</evidence>
<dbReference type="EMBL" id="WKJJ01000007">
    <property type="protein sequence ID" value="MRV72555.1"/>
    <property type="molecule type" value="Genomic_DNA"/>
</dbReference>
<comment type="similarity">
    <text evidence="1 6">Belongs to the peptidase S14 family.</text>
</comment>
<keyword evidence="2" id="KW-0963">Cytoplasm</keyword>
<feature type="region of interest" description="Disordered" evidence="7">
    <location>
        <begin position="285"/>
        <end position="317"/>
    </location>
</feature>
<dbReference type="Proteomes" id="UP000446768">
    <property type="component" value="Unassembled WGS sequence"/>
</dbReference>
<protein>
    <recommendedName>
        <fullName evidence="6">ATP-dependent Clp protease proteolytic subunit</fullName>
    </recommendedName>
</protein>
<dbReference type="PANTHER" id="PTHR10381:SF70">
    <property type="entry name" value="ATP-DEPENDENT CLP PROTEASE PROTEOLYTIC SUBUNIT"/>
    <property type="match status" value="1"/>
</dbReference>
<dbReference type="PRINTS" id="PR00127">
    <property type="entry name" value="CLPPROTEASEP"/>
</dbReference>
<dbReference type="GO" id="GO:0051117">
    <property type="term" value="F:ATPase binding"/>
    <property type="evidence" value="ECO:0007669"/>
    <property type="project" value="TreeGrafter"/>
</dbReference>
<evidence type="ECO:0000256" key="6">
    <source>
        <dbReference type="RuleBase" id="RU003567"/>
    </source>
</evidence>
<dbReference type="AlphaFoldDB" id="A0A7X2LRK8"/>
<accession>A0A7X2LRK8</accession>
<dbReference type="InterPro" id="IPR001907">
    <property type="entry name" value="ClpP"/>
</dbReference>
<dbReference type="SUPFAM" id="SSF52096">
    <property type="entry name" value="ClpP/crotonase"/>
    <property type="match status" value="1"/>
</dbReference>
<dbReference type="NCBIfam" id="NF045542">
    <property type="entry name" value="Clp_rel_HeadMat"/>
    <property type="match status" value="1"/>
</dbReference>
<feature type="compositionally biased region" description="Basic and acidic residues" evidence="7">
    <location>
        <begin position="290"/>
        <end position="303"/>
    </location>
</feature>
<dbReference type="GO" id="GO:0009368">
    <property type="term" value="C:endopeptidase Clp complex"/>
    <property type="evidence" value="ECO:0007669"/>
    <property type="project" value="TreeGrafter"/>
</dbReference>
<organism evidence="8 9">
    <name type="scientific">Pseudoduganella rivuli</name>
    <dbReference type="NCBI Taxonomy" id="2666085"/>
    <lineage>
        <taxon>Bacteria</taxon>
        <taxon>Pseudomonadati</taxon>
        <taxon>Pseudomonadota</taxon>
        <taxon>Betaproteobacteria</taxon>
        <taxon>Burkholderiales</taxon>
        <taxon>Oxalobacteraceae</taxon>
        <taxon>Telluria group</taxon>
        <taxon>Pseudoduganella</taxon>
    </lineage>
</organism>
<dbReference type="InterPro" id="IPR029045">
    <property type="entry name" value="ClpP/crotonase-like_dom_sf"/>
</dbReference>
<evidence type="ECO:0000256" key="1">
    <source>
        <dbReference type="ARBA" id="ARBA00007039"/>
    </source>
</evidence>
<evidence type="ECO:0000256" key="3">
    <source>
        <dbReference type="ARBA" id="ARBA00022670"/>
    </source>
</evidence>
<gene>
    <name evidence="8" type="ORF">GJ700_12640</name>
</gene>
<evidence type="ECO:0000313" key="8">
    <source>
        <dbReference type="EMBL" id="MRV72555.1"/>
    </source>
</evidence>
<dbReference type="InterPro" id="IPR023562">
    <property type="entry name" value="ClpP/TepA"/>
</dbReference>
<comment type="caution">
    <text evidence="8">The sequence shown here is derived from an EMBL/GenBank/DDBJ whole genome shotgun (WGS) entry which is preliminary data.</text>
</comment>
<dbReference type="Pfam" id="PF00574">
    <property type="entry name" value="CLP_protease"/>
    <property type="match status" value="1"/>
</dbReference>
<dbReference type="GO" id="GO:0004252">
    <property type="term" value="F:serine-type endopeptidase activity"/>
    <property type="evidence" value="ECO:0007669"/>
    <property type="project" value="InterPro"/>
</dbReference>
<evidence type="ECO:0000256" key="5">
    <source>
        <dbReference type="ARBA" id="ARBA00022825"/>
    </source>
</evidence>
<proteinExistence type="inferred from homology"/>
<dbReference type="CDD" id="cd07016">
    <property type="entry name" value="S14_ClpP_1"/>
    <property type="match status" value="1"/>
</dbReference>
<evidence type="ECO:0000256" key="7">
    <source>
        <dbReference type="SAM" id="MobiDB-lite"/>
    </source>
</evidence>
<keyword evidence="4" id="KW-0378">Hydrolase</keyword>
<sequence length="335" mass="36292">MRPVAAGRVLSAANEKRLREARDSLDSVLSQLTEDGGEEAAHARHVARAALKPGRVRIAAATAAREAELLIYGDIGYGWYDEGITAASITQEIAELDVDTLHVRINSGGGLVFEGIAIYYALVRHPAEVIVHIDGIAASIASVIAMAGDTIQISEGAHLMIHKPWSFAMGDANSMRKEADILDKLEAGLVDIYAARTEADRDELQQWVEAETWFLGQEAVDAGFADEMVPAKKKKAANSGLFNQFKKTPGNLLAGIDVPDVRSFEEFLREAEGLSCAQAKRIAAKASHRLNREDSPKPEKGPLRDVGGQNKGAVQEEAATRLAQRIKQFTSQIKE</sequence>
<dbReference type="PANTHER" id="PTHR10381">
    <property type="entry name" value="ATP-DEPENDENT CLP PROTEASE PROTEOLYTIC SUBUNIT"/>
    <property type="match status" value="1"/>
</dbReference>